<dbReference type="STRING" id="1802538.A2382_04685"/>
<organism evidence="2 3">
    <name type="scientific">Candidatus Woesebacteria bacterium RIFOXYB1_FULL_38_16</name>
    <dbReference type="NCBI Taxonomy" id="1802538"/>
    <lineage>
        <taxon>Bacteria</taxon>
        <taxon>Candidatus Woeseibacteriota</taxon>
    </lineage>
</organism>
<accession>A0A1F8CWN5</accession>
<protein>
    <recommendedName>
        <fullName evidence="1">Metallo-beta-lactamase domain-containing protein</fullName>
    </recommendedName>
</protein>
<name>A0A1F8CWN5_9BACT</name>
<evidence type="ECO:0000313" key="2">
    <source>
        <dbReference type="EMBL" id="OGM79955.1"/>
    </source>
</evidence>
<gene>
    <name evidence="2" type="ORF">A2382_04685</name>
</gene>
<dbReference type="InterPro" id="IPR001279">
    <property type="entry name" value="Metallo-B-lactamas"/>
</dbReference>
<dbReference type="EMBL" id="MGHY01000005">
    <property type="protein sequence ID" value="OGM79955.1"/>
    <property type="molecule type" value="Genomic_DNA"/>
</dbReference>
<sequence>MTRERQEIRDDGWEQAVRARIGTLARLPIVADQLTSNEGKWLVKPWGTDLDLAFVAARGGEHDFVAVDICGIEKCVGIQIAQNVQEKKLRVERLTENSILTNLLSQGAEIGVLTVEELKSWVGFYNQVDRQNLISELGKKAYSLSGLRVATERDVYECVTGFDAIIEENWGLLNSMGVASVSNDNGFDFAFLNEDGQSIAIPLYHVRSGFLERDSEILEEVVSPEPLRCLGVVVRWQGETKRQVYERAERLRVTLEDNGAEDVIVPVLSSGQLSLWRKLGFIETRRSILSQSNLSPEELVRFLYLGKSNRYPGELARKGLSLPGSGKEFGMDIIFYQKDSRGERALARVDNVLGYDFGRKGEPRLRVFNDVVGLIIIPESWTREQIREYEKEALAQYDYHYRSGKQPAEVVYVTWELLDLWLGRGSIFAETDSSDVVPTNSNANETASFYGMGTQQSEKSLHIWRTQSEIGGAKIAVSERRNEEVDLRLLDFGISFTAEVKGLRGLTSRTPTSFGLVRDFNTGRLPMIPGIYDTEYLMQSARNYPGLLDGRNRSYVASFIRAELRKRVDESVLCDVLGRARAQKILKLAEKDIQRWYPGDVEIVLDGVFPTHGHVDHVGEVGVLRRDAGVVATTETCAHIVAMSVSAKSWRERLNAISLITQEKIGSAYQTVEREILPIHFSGEQVRIGNMIIVRELVNHSITGSAMTGVSMNGEGGVLYTGDLRMGRLTDLAVERMAGKYETIVIETTNFDSRHKASAGVTEEMVKTTIAKLTAENQGNPIVVALPNNHMERLASVYEVAEAMGRKLAVSTKHAEMVRQLRAAKLAAPDGVDGFDYYLPEVGEEVGLWMKPMTQMHKYQRVLTEIASGGNLGIVDQERLSKEKGEWMIVISPFELLQHNFGGCYFGGKRLVSMFSSYFQYEQDAKYLVGANLSWLNQMNGKYYIDSDIRGQGGAVMSKVLYGLHASGHATFKEMMDHVLIPLLGDRWSGKRVVLVHGENPVVYSRAMEDYLGLKKHNSGLTIISKLKRYNPEEPLEGAFKLRLE</sequence>
<evidence type="ECO:0000313" key="3">
    <source>
        <dbReference type="Proteomes" id="UP000178999"/>
    </source>
</evidence>
<dbReference type="SUPFAM" id="SSF56281">
    <property type="entry name" value="Metallo-hydrolase/oxidoreductase"/>
    <property type="match status" value="1"/>
</dbReference>
<reference evidence="2 3" key="1">
    <citation type="journal article" date="2016" name="Nat. Commun.">
        <title>Thousands of microbial genomes shed light on interconnected biogeochemical processes in an aquifer system.</title>
        <authorList>
            <person name="Anantharaman K."/>
            <person name="Brown C.T."/>
            <person name="Hug L.A."/>
            <person name="Sharon I."/>
            <person name="Castelle C.J."/>
            <person name="Probst A.J."/>
            <person name="Thomas B.C."/>
            <person name="Singh A."/>
            <person name="Wilkins M.J."/>
            <person name="Karaoz U."/>
            <person name="Brodie E.L."/>
            <person name="Williams K.H."/>
            <person name="Hubbard S.S."/>
            <person name="Banfield J.F."/>
        </authorList>
    </citation>
    <scope>NUCLEOTIDE SEQUENCE [LARGE SCALE GENOMIC DNA]</scope>
</reference>
<dbReference type="Proteomes" id="UP000178999">
    <property type="component" value="Unassembled WGS sequence"/>
</dbReference>
<proteinExistence type="predicted"/>
<dbReference type="Gene3D" id="3.60.15.10">
    <property type="entry name" value="Ribonuclease Z/Hydroxyacylglutathione hydrolase-like"/>
    <property type="match status" value="1"/>
</dbReference>
<dbReference type="Pfam" id="PF00753">
    <property type="entry name" value="Lactamase_B"/>
    <property type="match status" value="1"/>
</dbReference>
<evidence type="ECO:0000259" key="1">
    <source>
        <dbReference type="Pfam" id="PF00753"/>
    </source>
</evidence>
<dbReference type="InterPro" id="IPR036866">
    <property type="entry name" value="RibonucZ/Hydroxyglut_hydro"/>
</dbReference>
<feature type="domain" description="Metallo-beta-lactamase" evidence="1">
    <location>
        <begin position="605"/>
        <end position="730"/>
    </location>
</feature>
<dbReference type="AlphaFoldDB" id="A0A1F8CWN5"/>
<comment type="caution">
    <text evidence="2">The sequence shown here is derived from an EMBL/GenBank/DDBJ whole genome shotgun (WGS) entry which is preliminary data.</text>
</comment>